<keyword evidence="3" id="KW-1185">Reference proteome</keyword>
<feature type="chain" id="PRO_5039921692" evidence="1">
    <location>
        <begin position="21"/>
        <end position="189"/>
    </location>
</feature>
<dbReference type="EMBL" id="JAGRRH010000002">
    <property type="protein sequence ID" value="KAG7373598.1"/>
    <property type="molecule type" value="Genomic_DNA"/>
</dbReference>
<evidence type="ECO:0000313" key="3">
    <source>
        <dbReference type="Proteomes" id="UP000693970"/>
    </source>
</evidence>
<accession>A0A9K3M3G9</accession>
<evidence type="ECO:0000256" key="1">
    <source>
        <dbReference type="SAM" id="SignalP"/>
    </source>
</evidence>
<gene>
    <name evidence="2" type="ORF">IV203_034322</name>
</gene>
<sequence>MKLFPSCLLAVPSLVAVTQAQSDATTTPAICSAQTQLVQADPGLNQAILAYNTAAANQTINCIEAMQSPCDFNLEAEETAVAEACTAAGGMGYTPSFVLQCDNDNTRVTTTWTYTAAACIGINCTGTDEVEASINGVLANKTDLLNEFLNPNDINCEAEVTSDASVIQGRGMVTAAGAAIAGLMLIFGL</sequence>
<proteinExistence type="predicted"/>
<feature type="signal peptide" evidence="1">
    <location>
        <begin position="1"/>
        <end position="20"/>
    </location>
</feature>
<reference evidence="2" key="1">
    <citation type="journal article" date="2021" name="Sci. Rep.">
        <title>Diploid genomic architecture of Nitzschia inconspicua, an elite biomass production diatom.</title>
        <authorList>
            <person name="Oliver A."/>
            <person name="Podell S."/>
            <person name="Pinowska A."/>
            <person name="Traller J.C."/>
            <person name="Smith S.R."/>
            <person name="McClure R."/>
            <person name="Beliaev A."/>
            <person name="Bohutskyi P."/>
            <person name="Hill E.A."/>
            <person name="Rabines A."/>
            <person name="Zheng H."/>
            <person name="Allen L.Z."/>
            <person name="Kuo A."/>
            <person name="Grigoriev I.V."/>
            <person name="Allen A.E."/>
            <person name="Hazlebeck D."/>
            <person name="Allen E.E."/>
        </authorList>
    </citation>
    <scope>NUCLEOTIDE SEQUENCE</scope>
    <source>
        <strain evidence="2">Hildebrandi</strain>
    </source>
</reference>
<keyword evidence="1" id="KW-0732">Signal</keyword>
<reference evidence="2" key="2">
    <citation type="submission" date="2021-04" db="EMBL/GenBank/DDBJ databases">
        <authorList>
            <person name="Podell S."/>
        </authorList>
    </citation>
    <scope>NUCLEOTIDE SEQUENCE</scope>
    <source>
        <strain evidence="2">Hildebrandi</strain>
    </source>
</reference>
<protein>
    <submittedName>
        <fullName evidence="2">Uncharacterized protein</fullName>
    </submittedName>
</protein>
<dbReference type="AlphaFoldDB" id="A0A9K3M3G9"/>
<organism evidence="2 3">
    <name type="scientific">Nitzschia inconspicua</name>
    <dbReference type="NCBI Taxonomy" id="303405"/>
    <lineage>
        <taxon>Eukaryota</taxon>
        <taxon>Sar</taxon>
        <taxon>Stramenopiles</taxon>
        <taxon>Ochrophyta</taxon>
        <taxon>Bacillariophyta</taxon>
        <taxon>Bacillariophyceae</taxon>
        <taxon>Bacillariophycidae</taxon>
        <taxon>Bacillariales</taxon>
        <taxon>Bacillariaceae</taxon>
        <taxon>Nitzschia</taxon>
    </lineage>
</organism>
<dbReference type="Proteomes" id="UP000693970">
    <property type="component" value="Unassembled WGS sequence"/>
</dbReference>
<evidence type="ECO:0000313" key="2">
    <source>
        <dbReference type="EMBL" id="KAG7373598.1"/>
    </source>
</evidence>
<comment type="caution">
    <text evidence="2">The sequence shown here is derived from an EMBL/GenBank/DDBJ whole genome shotgun (WGS) entry which is preliminary data.</text>
</comment>
<name>A0A9K3M3G9_9STRA</name>